<keyword evidence="2" id="KW-0150">Chloroplast</keyword>
<accession>A0A5P9RTX7</accession>
<dbReference type="InterPro" id="IPR050563">
    <property type="entry name" value="4-hydroxybenzoyl-CoA_TE"/>
</dbReference>
<dbReference type="InterPro" id="IPR029069">
    <property type="entry name" value="HotDog_dom_sf"/>
</dbReference>
<evidence type="ECO:0000313" key="2">
    <source>
        <dbReference type="EMBL" id="QFV17259.1"/>
    </source>
</evidence>
<name>A0A5P9RTX7_CYAME</name>
<dbReference type="EMBL" id="MK231135">
    <property type="protein sequence ID" value="QFV17259.1"/>
    <property type="molecule type" value="Genomic_DNA"/>
</dbReference>
<dbReference type="AlphaFoldDB" id="A0A5P9RTX7"/>
<geneLocation type="chloroplast" evidence="2"/>
<gene>
    <name evidence="2" type="primary">ycf83</name>
</gene>
<dbReference type="Pfam" id="PF13279">
    <property type="entry name" value="4HBT_2"/>
    <property type="match status" value="1"/>
</dbReference>
<dbReference type="GO" id="GO:0047617">
    <property type="term" value="F:fatty acyl-CoA hydrolase activity"/>
    <property type="evidence" value="ECO:0007669"/>
    <property type="project" value="TreeGrafter"/>
</dbReference>
<dbReference type="CDD" id="cd00586">
    <property type="entry name" value="4HBT"/>
    <property type="match status" value="1"/>
</dbReference>
<dbReference type="PANTHER" id="PTHR31793">
    <property type="entry name" value="4-HYDROXYBENZOYL-COA THIOESTERASE FAMILY MEMBER"/>
    <property type="match status" value="1"/>
</dbReference>
<dbReference type="Gene3D" id="3.10.129.10">
    <property type="entry name" value="Hotdog Thioesterase"/>
    <property type="match status" value="1"/>
</dbReference>
<protein>
    <submittedName>
        <fullName evidence="2">Uncharacterized protein</fullName>
    </submittedName>
</protein>
<evidence type="ECO:0000256" key="1">
    <source>
        <dbReference type="ARBA" id="ARBA00022801"/>
    </source>
</evidence>
<keyword evidence="1" id="KW-0378">Hydrolase</keyword>
<dbReference type="SUPFAM" id="SSF54637">
    <property type="entry name" value="Thioesterase/thiol ester dehydrase-isomerase"/>
    <property type="match status" value="1"/>
</dbReference>
<reference evidence="2" key="1">
    <citation type="submission" date="2018-11" db="EMBL/GenBank/DDBJ databases">
        <title>Complete Plastid Genome of Cyanidioschyzon merolae Isolate 5578.</title>
        <authorList>
            <person name="Bi G."/>
        </authorList>
    </citation>
    <scope>NUCLEOTIDE SEQUENCE</scope>
</reference>
<keyword evidence="2" id="KW-0934">Plastid</keyword>
<proteinExistence type="predicted"/>
<organism evidence="2">
    <name type="scientific">Cyanidioschyzon merolae</name>
    <name type="common">Red alga</name>
    <dbReference type="NCBI Taxonomy" id="45157"/>
    <lineage>
        <taxon>Eukaryota</taxon>
        <taxon>Rhodophyta</taxon>
        <taxon>Bangiophyceae</taxon>
        <taxon>Cyanidiales</taxon>
        <taxon>Cyanidiaceae</taxon>
        <taxon>Cyanidioschyzon</taxon>
    </lineage>
</organism>
<sequence length="124" mass="14481">MKLLHTIEEIVYLEHTDAAGVMYFATLVNFAHHAFESFFAKQGFALSYLIQRSSLPLVHLHAEYYSTCYLGDHLKITLYLQKTTKHTLHFHYRICKHHQLVASISMIHVCLGQTLPEQLMKIFF</sequence>
<dbReference type="PANTHER" id="PTHR31793:SF37">
    <property type="entry name" value="ACYL-COA THIOESTER HYDROLASE YBGC"/>
    <property type="match status" value="1"/>
</dbReference>